<evidence type="ECO:0000313" key="10">
    <source>
        <dbReference type="EMBL" id="MBE9039643.1"/>
    </source>
</evidence>
<dbReference type="EC" id="2.7.13.3" evidence="2"/>
<comment type="catalytic activity">
    <reaction evidence="1">
        <text>ATP + protein L-histidine = ADP + protein N-phospho-L-histidine.</text>
        <dbReference type="EC" id="2.7.13.3"/>
    </reaction>
</comment>
<dbReference type="Gene3D" id="3.30.565.10">
    <property type="entry name" value="Histidine kinase-like ATPase, C-terminal domain"/>
    <property type="match status" value="1"/>
</dbReference>
<dbReference type="CDD" id="cd00075">
    <property type="entry name" value="HATPase"/>
    <property type="match status" value="1"/>
</dbReference>
<dbReference type="SUPFAM" id="SSF55874">
    <property type="entry name" value="ATPase domain of HSP90 chaperone/DNA topoisomerase II/histidine kinase"/>
    <property type="match status" value="1"/>
</dbReference>
<dbReference type="InterPro" id="IPR011006">
    <property type="entry name" value="CheY-like_superfamily"/>
</dbReference>
<keyword evidence="6" id="KW-0902">Two-component regulatory system</keyword>
<organism evidence="10 11">
    <name type="scientific">Zarconia navalis LEGE 11467</name>
    <dbReference type="NCBI Taxonomy" id="1828826"/>
    <lineage>
        <taxon>Bacteria</taxon>
        <taxon>Bacillati</taxon>
        <taxon>Cyanobacteriota</taxon>
        <taxon>Cyanophyceae</taxon>
        <taxon>Oscillatoriophycideae</taxon>
        <taxon>Oscillatoriales</taxon>
        <taxon>Oscillatoriales incertae sedis</taxon>
        <taxon>Zarconia</taxon>
        <taxon>Zarconia navalis</taxon>
    </lineage>
</organism>
<dbReference type="SMART" id="SM00388">
    <property type="entry name" value="HisKA"/>
    <property type="match status" value="1"/>
</dbReference>
<dbReference type="CDD" id="cd17534">
    <property type="entry name" value="REC_DC-like"/>
    <property type="match status" value="1"/>
</dbReference>
<reference evidence="10" key="1">
    <citation type="submission" date="2020-10" db="EMBL/GenBank/DDBJ databases">
        <authorList>
            <person name="Castelo-Branco R."/>
            <person name="Eusebio N."/>
            <person name="Adriana R."/>
            <person name="Vieira A."/>
            <person name="Brugerolle De Fraissinette N."/>
            <person name="Rezende De Castro R."/>
            <person name="Schneider M.P."/>
            <person name="Vasconcelos V."/>
            <person name="Leao P.N."/>
        </authorList>
    </citation>
    <scope>NUCLEOTIDE SEQUENCE</scope>
    <source>
        <strain evidence="10">LEGE 11467</strain>
    </source>
</reference>
<keyword evidence="4" id="KW-0808">Transferase</keyword>
<dbReference type="RefSeq" id="WP_264319903.1">
    <property type="nucleotide sequence ID" value="NZ_JADEXN010000022.1"/>
</dbReference>
<evidence type="ECO:0000256" key="1">
    <source>
        <dbReference type="ARBA" id="ARBA00000085"/>
    </source>
</evidence>
<dbReference type="PROSITE" id="PS50110">
    <property type="entry name" value="RESPONSE_REGULATORY"/>
    <property type="match status" value="1"/>
</dbReference>
<dbReference type="InterPro" id="IPR036890">
    <property type="entry name" value="HATPase_C_sf"/>
</dbReference>
<dbReference type="Pfam" id="PF00072">
    <property type="entry name" value="Response_reg"/>
    <property type="match status" value="1"/>
</dbReference>
<dbReference type="AlphaFoldDB" id="A0A928VWW1"/>
<dbReference type="PANTHER" id="PTHR43047:SF72">
    <property type="entry name" value="OSMOSENSING HISTIDINE PROTEIN KINASE SLN1"/>
    <property type="match status" value="1"/>
</dbReference>
<dbReference type="Pfam" id="PF02518">
    <property type="entry name" value="HATPase_c"/>
    <property type="match status" value="1"/>
</dbReference>
<sequence length="388" mass="43791">MYKNKILIVEDELIAAANIARYLQKEGYQVIAKVNSGEKALEQVDREIPDLVLMDIMLRGKLDGIETASRIRQRYRMPIVYITAYADRATLDRAKETEPYGYLVKPFKSQDISTTIEMALQKRKGEKKIEDRLDTVTQLNQLKSETLAIASHDLRTPLSTILCSTELLKNYSDKLSSDKQKKHLDRIKFSVNNMTDLLEDLLVTNQLEADRITCNLDSIDLVSFCQRLIEQLQPLSKKHRLDLVFTKPLPDLGGKLPQLDNRLLRQILTNLLSNAIKYSPDGGKVLLQVTLEAQQVTFEIQDWGIGIPAEFQEKLFRQFERGTNVGAVQGTGLGLYIVKQAVTRHCGTISLESQEALGTTFTVTLPSAVSRVEIDPIEKDDPSCVTCH</sequence>
<keyword evidence="11" id="KW-1185">Reference proteome</keyword>
<dbReference type="PRINTS" id="PR00344">
    <property type="entry name" value="BCTRLSENSOR"/>
</dbReference>
<dbReference type="InterPro" id="IPR001789">
    <property type="entry name" value="Sig_transdc_resp-reg_receiver"/>
</dbReference>
<evidence type="ECO:0000256" key="2">
    <source>
        <dbReference type="ARBA" id="ARBA00012438"/>
    </source>
</evidence>
<evidence type="ECO:0000256" key="6">
    <source>
        <dbReference type="ARBA" id="ARBA00023012"/>
    </source>
</evidence>
<dbReference type="Gene3D" id="1.10.287.130">
    <property type="match status" value="1"/>
</dbReference>
<dbReference type="InterPro" id="IPR003594">
    <property type="entry name" value="HATPase_dom"/>
</dbReference>
<proteinExistence type="predicted"/>
<evidence type="ECO:0000256" key="3">
    <source>
        <dbReference type="ARBA" id="ARBA00022553"/>
    </source>
</evidence>
<dbReference type="EMBL" id="JADEXN010000022">
    <property type="protein sequence ID" value="MBE9039643.1"/>
    <property type="molecule type" value="Genomic_DNA"/>
</dbReference>
<dbReference type="CDD" id="cd00082">
    <property type="entry name" value="HisKA"/>
    <property type="match status" value="1"/>
</dbReference>
<dbReference type="Proteomes" id="UP000621799">
    <property type="component" value="Unassembled WGS sequence"/>
</dbReference>
<evidence type="ECO:0000256" key="7">
    <source>
        <dbReference type="PROSITE-ProRule" id="PRU00169"/>
    </source>
</evidence>
<evidence type="ECO:0000259" key="9">
    <source>
        <dbReference type="PROSITE" id="PS50110"/>
    </source>
</evidence>
<feature type="domain" description="Response regulatory" evidence="9">
    <location>
        <begin position="5"/>
        <end position="120"/>
    </location>
</feature>
<accession>A0A928VWW1</accession>
<protein>
    <recommendedName>
        <fullName evidence="2">histidine kinase</fullName>
        <ecNumber evidence="2">2.7.13.3</ecNumber>
    </recommendedName>
</protein>
<dbReference type="GO" id="GO:0009927">
    <property type="term" value="F:histidine phosphotransfer kinase activity"/>
    <property type="evidence" value="ECO:0007669"/>
    <property type="project" value="TreeGrafter"/>
</dbReference>
<dbReference type="InterPro" id="IPR004358">
    <property type="entry name" value="Sig_transdc_His_kin-like_C"/>
</dbReference>
<evidence type="ECO:0000256" key="5">
    <source>
        <dbReference type="ARBA" id="ARBA00022777"/>
    </source>
</evidence>
<keyword evidence="3 7" id="KW-0597">Phosphoprotein</keyword>
<evidence type="ECO:0000256" key="4">
    <source>
        <dbReference type="ARBA" id="ARBA00022679"/>
    </source>
</evidence>
<dbReference type="SMART" id="SM00448">
    <property type="entry name" value="REC"/>
    <property type="match status" value="1"/>
</dbReference>
<dbReference type="GO" id="GO:0005886">
    <property type="term" value="C:plasma membrane"/>
    <property type="evidence" value="ECO:0007669"/>
    <property type="project" value="TreeGrafter"/>
</dbReference>
<dbReference type="InterPro" id="IPR005467">
    <property type="entry name" value="His_kinase_dom"/>
</dbReference>
<keyword evidence="5" id="KW-0418">Kinase</keyword>
<name>A0A928VWW1_9CYAN</name>
<dbReference type="PANTHER" id="PTHR43047">
    <property type="entry name" value="TWO-COMPONENT HISTIDINE PROTEIN KINASE"/>
    <property type="match status" value="1"/>
</dbReference>
<dbReference type="InterPro" id="IPR003661">
    <property type="entry name" value="HisK_dim/P_dom"/>
</dbReference>
<dbReference type="SUPFAM" id="SSF52172">
    <property type="entry name" value="CheY-like"/>
    <property type="match status" value="1"/>
</dbReference>
<dbReference type="Pfam" id="PF00512">
    <property type="entry name" value="HisKA"/>
    <property type="match status" value="1"/>
</dbReference>
<dbReference type="SMART" id="SM00387">
    <property type="entry name" value="HATPase_c"/>
    <property type="match status" value="1"/>
</dbReference>
<dbReference type="InterPro" id="IPR036097">
    <property type="entry name" value="HisK_dim/P_sf"/>
</dbReference>
<feature type="modified residue" description="4-aspartylphosphate" evidence="7">
    <location>
        <position position="55"/>
    </location>
</feature>
<dbReference type="GO" id="GO:0000155">
    <property type="term" value="F:phosphorelay sensor kinase activity"/>
    <property type="evidence" value="ECO:0007669"/>
    <property type="project" value="InterPro"/>
</dbReference>
<dbReference type="Gene3D" id="3.40.50.2300">
    <property type="match status" value="1"/>
</dbReference>
<dbReference type="PROSITE" id="PS50109">
    <property type="entry name" value="HIS_KIN"/>
    <property type="match status" value="1"/>
</dbReference>
<comment type="caution">
    <text evidence="10">The sequence shown here is derived from an EMBL/GenBank/DDBJ whole genome shotgun (WGS) entry which is preliminary data.</text>
</comment>
<evidence type="ECO:0000313" key="11">
    <source>
        <dbReference type="Proteomes" id="UP000621799"/>
    </source>
</evidence>
<feature type="domain" description="Histidine kinase" evidence="8">
    <location>
        <begin position="149"/>
        <end position="369"/>
    </location>
</feature>
<evidence type="ECO:0000259" key="8">
    <source>
        <dbReference type="PROSITE" id="PS50109"/>
    </source>
</evidence>
<dbReference type="SUPFAM" id="SSF47384">
    <property type="entry name" value="Homodimeric domain of signal transducing histidine kinase"/>
    <property type="match status" value="1"/>
</dbReference>
<gene>
    <name evidence="10" type="ORF">IQ235_02390</name>
</gene>
<dbReference type="FunFam" id="3.30.565.10:FF:000006">
    <property type="entry name" value="Sensor histidine kinase WalK"/>
    <property type="match status" value="1"/>
</dbReference>